<evidence type="ECO:0000256" key="3">
    <source>
        <dbReference type="ARBA" id="ARBA00022840"/>
    </source>
</evidence>
<dbReference type="Proteomes" id="UP001596065">
    <property type="component" value="Unassembled WGS sequence"/>
</dbReference>
<dbReference type="RefSeq" id="WP_344350138.1">
    <property type="nucleotide sequence ID" value="NZ_BAAASM010000034.1"/>
</dbReference>
<dbReference type="EMBL" id="JBHSOE010000038">
    <property type="protein sequence ID" value="MFC5658052.1"/>
    <property type="molecule type" value="Genomic_DNA"/>
</dbReference>
<dbReference type="PROSITE" id="PS50975">
    <property type="entry name" value="ATP_GRASP"/>
    <property type="match status" value="1"/>
</dbReference>
<comment type="caution">
    <text evidence="6">The sequence shown here is derived from an EMBL/GenBank/DDBJ whole genome shotgun (WGS) entry which is preliminary data.</text>
</comment>
<keyword evidence="3 4" id="KW-0067">ATP-binding</keyword>
<dbReference type="InterPro" id="IPR003806">
    <property type="entry name" value="ATP-grasp_PylC-type"/>
</dbReference>
<dbReference type="PANTHER" id="PTHR43585:SF2">
    <property type="entry name" value="ATP-GRASP ENZYME FSQD"/>
    <property type="match status" value="1"/>
</dbReference>
<gene>
    <name evidence="6" type="ORF">ACFP3J_21505</name>
</gene>
<dbReference type="Gene3D" id="3.40.50.20">
    <property type="match status" value="1"/>
</dbReference>
<organism evidence="6 7">
    <name type="scientific">Streptomyces nogalater</name>
    <dbReference type="NCBI Taxonomy" id="38314"/>
    <lineage>
        <taxon>Bacteria</taxon>
        <taxon>Bacillati</taxon>
        <taxon>Actinomycetota</taxon>
        <taxon>Actinomycetes</taxon>
        <taxon>Kitasatosporales</taxon>
        <taxon>Streptomycetaceae</taxon>
        <taxon>Streptomyces</taxon>
    </lineage>
</organism>
<sequence>MTSGGPRHVLVIDHIGYHYYQDTDGRKFLPADDNRVHLVTDIRKLDQARGAELASVVGIPRGDDVLLEAAALFHQGATGRPVDRVVAISEGLLLAAARLRDKLGVPGPTEEQVLGYRDKVTMKDRLRDHGIRVPDYAPFTESAAQRLLARHGRVVAKPRRGESSAGIAFLDGPDDLRRLLAEAARSGVTPDTYEVEERIEGTLFHIDSVVSEGVPLAATAGRSIEETTSYRHLGAFRDVAVGPGDTLDRLLRFNRAVLACFPHFSGVTHHEVFLTEDEVVFCEIGGRPGGGGIIPGFHSRTGVNLDEMAVLAHLGEEIPRPAPPADHLTGYALVYAPPGRLETDLTPPATDWIIDTQLRFQVGDVMPRPTGWNQAAATVTVRGRSEAEVTSRLDQVIGILQDRLHGGSGKQG</sequence>
<name>A0ABW0WL14_STRNO</name>
<dbReference type="PANTHER" id="PTHR43585">
    <property type="entry name" value="FUMIPYRROLE BIOSYNTHESIS PROTEIN C"/>
    <property type="match status" value="1"/>
</dbReference>
<keyword evidence="2 4" id="KW-0547">Nucleotide-binding</keyword>
<keyword evidence="1" id="KW-0436">Ligase</keyword>
<evidence type="ECO:0000256" key="1">
    <source>
        <dbReference type="ARBA" id="ARBA00022598"/>
    </source>
</evidence>
<protein>
    <submittedName>
        <fullName evidence="6">Acetyl-CoA carboxylase biotin carboxylase subunit family protein</fullName>
    </submittedName>
</protein>
<dbReference type="InterPro" id="IPR052032">
    <property type="entry name" value="ATP-dep_AA_Ligase"/>
</dbReference>
<reference evidence="7" key="1">
    <citation type="journal article" date="2019" name="Int. J. Syst. Evol. Microbiol.">
        <title>The Global Catalogue of Microorganisms (GCM) 10K type strain sequencing project: providing services to taxonomists for standard genome sequencing and annotation.</title>
        <authorList>
            <consortium name="The Broad Institute Genomics Platform"/>
            <consortium name="The Broad Institute Genome Sequencing Center for Infectious Disease"/>
            <person name="Wu L."/>
            <person name="Ma J."/>
        </authorList>
    </citation>
    <scope>NUCLEOTIDE SEQUENCE [LARGE SCALE GENOMIC DNA]</scope>
    <source>
        <strain evidence="7">KCTC 5701</strain>
    </source>
</reference>
<evidence type="ECO:0000259" key="5">
    <source>
        <dbReference type="PROSITE" id="PS50975"/>
    </source>
</evidence>
<keyword evidence="7" id="KW-1185">Reference proteome</keyword>
<evidence type="ECO:0000256" key="4">
    <source>
        <dbReference type="PROSITE-ProRule" id="PRU00409"/>
    </source>
</evidence>
<feature type="domain" description="ATP-grasp" evidence="5">
    <location>
        <begin position="123"/>
        <end position="314"/>
    </location>
</feature>
<evidence type="ECO:0000313" key="6">
    <source>
        <dbReference type="EMBL" id="MFC5658052.1"/>
    </source>
</evidence>
<dbReference type="InterPro" id="IPR011761">
    <property type="entry name" value="ATP-grasp"/>
</dbReference>
<dbReference type="SUPFAM" id="SSF56059">
    <property type="entry name" value="Glutathione synthetase ATP-binding domain-like"/>
    <property type="match status" value="1"/>
</dbReference>
<evidence type="ECO:0000256" key="2">
    <source>
        <dbReference type="ARBA" id="ARBA00022741"/>
    </source>
</evidence>
<accession>A0ABW0WL14</accession>
<evidence type="ECO:0000313" key="7">
    <source>
        <dbReference type="Proteomes" id="UP001596065"/>
    </source>
</evidence>
<proteinExistence type="predicted"/>
<dbReference type="Pfam" id="PF02655">
    <property type="entry name" value="ATP-grasp_3"/>
    <property type="match status" value="1"/>
</dbReference>
<dbReference type="Gene3D" id="3.30.470.20">
    <property type="entry name" value="ATP-grasp fold, B domain"/>
    <property type="match status" value="1"/>
</dbReference>